<dbReference type="OrthoDB" id="272139at2759"/>
<feature type="transmembrane region" description="Helical" evidence="1">
    <location>
        <begin position="375"/>
        <end position="393"/>
    </location>
</feature>
<dbReference type="AlphaFoldDB" id="A0A5N5SIL1"/>
<dbReference type="InterPro" id="IPR039527">
    <property type="entry name" value="PIGG/GPI7"/>
</dbReference>
<dbReference type="InterPro" id="IPR045687">
    <property type="entry name" value="PIGG/GPI7_C"/>
</dbReference>
<keyword evidence="1" id="KW-0812">Transmembrane</keyword>
<keyword evidence="1" id="KW-0472">Membrane</keyword>
<accession>A0A5N5SIL1</accession>
<keyword evidence="1" id="KW-1133">Transmembrane helix</keyword>
<dbReference type="GO" id="GO:0005789">
    <property type="term" value="C:endoplasmic reticulum membrane"/>
    <property type="evidence" value="ECO:0007669"/>
    <property type="project" value="TreeGrafter"/>
</dbReference>
<feature type="transmembrane region" description="Helical" evidence="1">
    <location>
        <begin position="6"/>
        <end position="31"/>
    </location>
</feature>
<dbReference type="Proteomes" id="UP000326759">
    <property type="component" value="Unassembled WGS sequence"/>
</dbReference>
<feature type="transmembrane region" description="Helical" evidence="1">
    <location>
        <begin position="350"/>
        <end position="369"/>
    </location>
</feature>
<name>A0A5N5SIL1_9CRUS</name>
<keyword evidence="4" id="KW-1185">Reference proteome</keyword>
<evidence type="ECO:0000313" key="4">
    <source>
        <dbReference type="Proteomes" id="UP000326759"/>
    </source>
</evidence>
<evidence type="ECO:0000259" key="2">
    <source>
        <dbReference type="Pfam" id="PF19316"/>
    </source>
</evidence>
<proteinExistence type="predicted"/>
<feature type="transmembrane region" description="Helical" evidence="1">
    <location>
        <begin position="444"/>
        <end position="471"/>
    </location>
</feature>
<gene>
    <name evidence="3" type="primary">PIGG</name>
    <name evidence="3" type="ORF">Anas_07137</name>
</gene>
<feature type="transmembrane region" description="Helical" evidence="1">
    <location>
        <begin position="478"/>
        <end position="500"/>
    </location>
</feature>
<feature type="transmembrane region" description="Helical" evidence="1">
    <location>
        <begin position="311"/>
        <end position="330"/>
    </location>
</feature>
<reference evidence="3 4" key="1">
    <citation type="journal article" date="2019" name="PLoS Biol.">
        <title>Sex chromosomes control vertical transmission of feminizing Wolbachia symbionts in an isopod.</title>
        <authorList>
            <person name="Becking T."/>
            <person name="Chebbi M.A."/>
            <person name="Giraud I."/>
            <person name="Moumen B."/>
            <person name="Laverre T."/>
            <person name="Caubet Y."/>
            <person name="Peccoud J."/>
            <person name="Gilbert C."/>
            <person name="Cordaux R."/>
        </authorList>
    </citation>
    <scope>NUCLEOTIDE SEQUENCE [LARGE SCALE GENOMIC DNA]</scope>
    <source>
        <strain evidence="3">ANa2</strain>
        <tissue evidence="3">Whole body excluding digestive tract and cuticle</tissue>
    </source>
</reference>
<feature type="transmembrane region" description="Helical" evidence="1">
    <location>
        <begin position="103"/>
        <end position="124"/>
    </location>
</feature>
<keyword evidence="3" id="KW-0808">Transferase</keyword>
<organism evidence="3 4">
    <name type="scientific">Armadillidium nasatum</name>
    <dbReference type="NCBI Taxonomy" id="96803"/>
    <lineage>
        <taxon>Eukaryota</taxon>
        <taxon>Metazoa</taxon>
        <taxon>Ecdysozoa</taxon>
        <taxon>Arthropoda</taxon>
        <taxon>Crustacea</taxon>
        <taxon>Multicrustacea</taxon>
        <taxon>Malacostraca</taxon>
        <taxon>Eumalacostraca</taxon>
        <taxon>Peracarida</taxon>
        <taxon>Isopoda</taxon>
        <taxon>Oniscidea</taxon>
        <taxon>Crinocheta</taxon>
        <taxon>Armadillidiidae</taxon>
        <taxon>Armadillidium</taxon>
    </lineage>
</organism>
<feature type="transmembrane region" description="Helical" evidence="1">
    <location>
        <begin position="130"/>
        <end position="152"/>
    </location>
</feature>
<feature type="transmembrane region" description="Helical" evidence="1">
    <location>
        <begin position="43"/>
        <end position="64"/>
    </location>
</feature>
<dbReference type="Pfam" id="PF19316">
    <property type="entry name" value="PIGO_PIGG"/>
    <property type="match status" value="1"/>
</dbReference>
<feature type="transmembrane region" description="Helical" evidence="1">
    <location>
        <begin position="282"/>
        <end position="299"/>
    </location>
</feature>
<dbReference type="EMBL" id="SEYY01024842">
    <property type="protein sequence ID" value="KAB7493847.1"/>
    <property type="molecule type" value="Genomic_DNA"/>
</dbReference>
<feature type="transmembrane region" description="Helical" evidence="1">
    <location>
        <begin position="405"/>
        <end position="424"/>
    </location>
</feature>
<dbReference type="PANTHER" id="PTHR23072:SF0">
    <property type="entry name" value="GPI ETHANOLAMINE PHOSPHATE TRANSFERASE 2"/>
    <property type="match status" value="1"/>
</dbReference>
<feature type="transmembrane region" description="Helical" evidence="1">
    <location>
        <begin position="520"/>
        <end position="540"/>
    </location>
</feature>
<evidence type="ECO:0000313" key="3">
    <source>
        <dbReference type="EMBL" id="KAB7493847.1"/>
    </source>
</evidence>
<feature type="domain" description="GPI ethanolamine phosphate transferase 2 C-terminal" evidence="2">
    <location>
        <begin position="365"/>
        <end position="522"/>
    </location>
</feature>
<evidence type="ECO:0000256" key="1">
    <source>
        <dbReference type="SAM" id="Phobius"/>
    </source>
</evidence>
<protein>
    <submittedName>
        <fullName evidence="3">GPI ethanolamine phosphate transferase 2</fullName>
    </submittedName>
</protein>
<feature type="transmembrane region" description="Helical" evidence="1">
    <location>
        <begin position="258"/>
        <end position="275"/>
    </location>
</feature>
<comment type="caution">
    <text evidence="3">The sequence shown here is derived from an EMBL/GenBank/DDBJ whole genome shotgun (WGS) entry which is preliminary data.</text>
</comment>
<feature type="transmembrane region" description="Helical" evidence="1">
    <location>
        <begin position="216"/>
        <end position="233"/>
    </location>
</feature>
<dbReference type="GO" id="GO:0006506">
    <property type="term" value="P:GPI anchor biosynthetic process"/>
    <property type="evidence" value="ECO:0007669"/>
    <property type="project" value="InterPro"/>
</dbReference>
<dbReference type="PANTHER" id="PTHR23072">
    <property type="entry name" value="PHOSPHATIDYLINOSITOL GLYCAN-RELATED"/>
    <property type="match status" value="1"/>
</dbReference>
<dbReference type="GO" id="GO:0051267">
    <property type="term" value="F:CP2 mannose-ethanolamine phosphotransferase activity"/>
    <property type="evidence" value="ECO:0007669"/>
    <property type="project" value="TreeGrafter"/>
</dbReference>
<sequence>MQTYDIALLLASSIIIIMICLPTVVWTLFLSTDISSPIYEKKMLSITIVGGVILFVFNSFGFFIISPVSYIVFVLFTYGVCNLFSFAKCFTADFQMKVSSWNIAKLFIIVGVILYPFSLLATSFVEEEHFIFYFIISMIYFTLLVRVVLNFIHYKFSESSNREKRHEVVANVQILKLDYPMSVPSLYNADLSLHFMMSEKRDQGIILSDGTNDKRFASNFIIIFISWFIFRLLRSFNATGDKWKDLIHLNQLLRESDGNEILICILIGLVIVLLLYRHLSPILVFLILTGIFGRHFPLIDKGVKSGLIESHFVYFGLFIFIFYNCIKVFYYNKIYIKKHEYNDPLVGTKLVLYMLQVFEIFFGLLFLLLQKPENVLVTSLSLLHMHLIIPLLIQNWESLGLTRMQVYIIALWIGQASFFIHGNSNSLSTVQINAGFVGVSSYRPVLHGILIACHTFGSKFLVLLHTLVVILTRKRDILRLYMCIRCWWMLQLLTLTVYVINVTLQRHHLFIWSVFAPKLLYEECNFLCLMILTVIVYLFIKITNCFSK</sequence>